<dbReference type="SMART" id="SM00283">
    <property type="entry name" value="MA"/>
    <property type="match status" value="1"/>
</dbReference>
<dbReference type="Proteomes" id="UP001177769">
    <property type="component" value="Chromosome"/>
</dbReference>
<dbReference type="Gene3D" id="1.10.287.950">
    <property type="entry name" value="Methyl-accepting chemotaxis protein"/>
    <property type="match status" value="1"/>
</dbReference>
<comment type="similarity">
    <text evidence="3">Belongs to the methyl-accepting chemotaxis (MCP) protein family.</text>
</comment>
<dbReference type="InterPro" id="IPR003660">
    <property type="entry name" value="HAMP_dom"/>
</dbReference>
<dbReference type="CDD" id="cd06225">
    <property type="entry name" value="HAMP"/>
    <property type="match status" value="1"/>
</dbReference>
<dbReference type="AlphaFoldDB" id="A0AA95NDY4"/>
<dbReference type="GO" id="GO:0004888">
    <property type="term" value="F:transmembrane signaling receptor activity"/>
    <property type="evidence" value="ECO:0007669"/>
    <property type="project" value="InterPro"/>
</dbReference>
<dbReference type="PANTHER" id="PTHR43531">
    <property type="entry name" value="PROTEIN ICFG"/>
    <property type="match status" value="1"/>
</dbReference>
<dbReference type="Pfam" id="PF08376">
    <property type="entry name" value="NIT"/>
    <property type="match status" value="1"/>
</dbReference>
<evidence type="ECO:0000313" key="8">
    <source>
        <dbReference type="EMBL" id="WIT10484.1"/>
    </source>
</evidence>
<comment type="subcellular location">
    <subcellularLocation>
        <location evidence="1">Membrane</location>
    </subcellularLocation>
</comment>
<keyword evidence="2" id="KW-0488">Methylation</keyword>
<protein>
    <submittedName>
        <fullName evidence="8">Methyl-accepting chemotaxis protein</fullName>
    </submittedName>
</protein>
<dbReference type="InterPro" id="IPR051310">
    <property type="entry name" value="MCP_chemotaxis"/>
</dbReference>
<dbReference type="Pfam" id="PF00672">
    <property type="entry name" value="HAMP"/>
    <property type="match status" value="1"/>
</dbReference>
<reference evidence="8" key="1">
    <citation type="submission" date="2023-01" db="EMBL/GenBank/DDBJ databases">
        <title>Whole genome sequence of Paucibacter sp. S2-9 isolated from pond sediment.</title>
        <authorList>
            <person name="Jung J.Y."/>
        </authorList>
    </citation>
    <scope>NUCLEOTIDE SEQUENCE</scope>
    <source>
        <strain evidence="8">S2-9</strain>
    </source>
</reference>
<dbReference type="GO" id="GO:0005886">
    <property type="term" value="C:plasma membrane"/>
    <property type="evidence" value="ECO:0007669"/>
    <property type="project" value="TreeGrafter"/>
</dbReference>
<name>A0AA95NDY4_9BURK</name>
<dbReference type="EMBL" id="CP116346">
    <property type="protein sequence ID" value="WIT10484.1"/>
    <property type="molecule type" value="Genomic_DNA"/>
</dbReference>
<dbReference type="PRINTS" id="PR00260">
    <property type="entry name" value="CHEMTRNSDUCR"/>
</dbReference>
<dbReference type="InterPro" id="IPR004089">
    <property type="entry name" value="MCPsignal_dom"/>
</dbReference>
<dbReference type="InterPro" id="IPR013587">
    <property type="entry name" value="Nitrate/nitrite_sensing"/>
</dbReference>
<organism evidence="8 9">
    <name type="scientific">Paucibacter sediminis</name>
    <dbReference type="NCBI Taxonomy" id="3019553"/>
    <lineage>
        <taxon>Bacteria</taxon>
        <taxon>Pseudomonadati</taxon>
        <taxon>Pseudomonadota</taxon>
        <taxon>Betaproteobacteria</taxon>
        <taxon>Burkholderiales</taxon>
        <taxon>Sphaerotilaceae</taxon>
        <taxon>Roseateles</taxon>
    </lineage>
</organism>
<evidence type="ECO:0000256" key="1">
    <source>
        <dbReference type="ARBA" id="ARBA00004370"/>
    </source>
</evidence>
<accession>A0AA95NDY4</accession>
<feature type="transmembrane region" description="Helical" evidence="5">
    <location>
        <begin position="318"/>
        <end position="339"/>
    </location>
</feature>
<dbReference type="SUPFAM" id="SSF58104">
    <property type="entry name" value="Methyl-accepting chemotaxis protein (MCP) signaling domain"/>
    <property type="match status" value="1"/>
</dbReference>
<evidence type="ECO:0000256" key="2">
    <source>
        <dbReference type="ARBA" id="ARBA00022481"/>
    </source>
</evidence>
<keyword evidence="5" id="KW-1133">Transmembrane helix</keyword>
<gene>
    <name evidence="8" type="ORF">PFX98_16390</name>
</gene>
<dbReference type="Pfam" id="PF00015">
    <property type="entry name" value="MCPsignal"/>
    <property type="match status" value="1"/>
</dbReference>
<evidence type="ECO:0000259" key="6">
    <source>
        <dbReference type="PROSITE" id="PS50111"/>
    </source>
</evidence>
<feature type="domain" description="HAMP" evidence="7">
    <location>
        <begin position="340"/>
        <end position="392"/>
    </location>
</feature>
<dbReference type="InterPro" id="IPR004090">
    <property type="entry name" value="Chemotax_Me-accpt_rcpt"/>
</dbReference>
<dbReference type="GO" id="GO:0007165">
    <property type="term" value="P:signal transduction"/>
    <property type="evidence" value="ECO:0007669"/>
    <property type="project" value="UniProtKB-KW"/>
</dbReference>
<dbReference type="PANTHER" id="PTHR43531:SF14">
    <property type="entry name" value="METHYL-ACCEPTING CHEMOTAXIS PROTEIN I-RELATED"/>
    <property type="match status" value="1"/>
</dbReference>
<keyword evidence="9" id="KW-1185">Reference proteome</keyword>
<dbReference type="GO" id="GO:0006935">
    <property type="term" value="P:chemotaxis"/>
    <property type="evidence" value="ECO:0007669"/>
    <property type="project" value="InterPro"/>
</dbReference>
<evidence type="ECO:0000256" key="3">
    <source>
        <dbReference type="ARBA" id="ARBA00029447"/>
    </source>
</evidence>
<sequence length="643" mass="67287">MSSFMHQLSLARKFLLLGVVALVMINLPTLLYLKQSSGEIATAQLEARGAAPVMALQQVIRMTQQHRGLSASMLAGNETLAAKRPQTAEALAKAYAQLEASLQTAGASSSLQTAAAERKRSFAGLEQAVAGRTLKPMESSVQHTQLIEQLMALGDGMLDEFALSLEAKPELYALVMASFVQAPGLTERLGLLRAQGSMYLTAGSVPPEGKLALHALQLRAQEYLNTQFIELGKATKGSPELKAALGSKAEALKAQVSKTLSLAKQEVIDAAELKLAAPEYFQNVTDTIDAVYAFNAQASDLLTQQLEQRASGLQRTRLLILLALSLLMAASVALSVAIVRSITLPIKEAVQVARAAAVGDLSVVVTVRGSNEIGQLMQALADMNAQLSHIVGKVRQSADSVATASHQIAQGNNDLSSRTEQEASALEQTAAAMEQLGATVKQNADNAKEANQLAHDASTVAVAGGSVVSQVVDTMRDINNSSKQIADIIGTIDSIAFQTNILALNAAVEAARAGEQGRGFAVVASEVRSLAQRSAQAAKEIKGLISASVERVEQGTVLVDQAGSTMTEVVASIKRVSEIVAAISTASAEQSTGVSQVGEAVSQMDRTTQQNAALVEESAAAAESLQAQAQELVGAAAVFKLTT</sequence>
<dbReference type="FunFam" id="1.10.287.950:FF:000001">
    <property type="entry name" value="Methyl-accepting chemotaxis sensory transducer"/>
    <property type="match status" value="1"/>
</dbReference>
<evidence type="ECO:0000313" key="9">
    <source>
        <dbReference type="Proteomes" id="UP001177769"/>
    </source>
</evidence>
<dbReference type="RefSeq" id="WP_285231557.1">
    <property type="nucleotide sequence ID" value="NZ_CP116346.1"/>
</dbReference>
<keyword evidence="5" id="KW-0812">Transmembrane</keyword>
<keyword evidence="5" id="KW-0472">Membrane</keyword>
<dbReference type="PROSITE" id="PS50885">
    <property type="entry name" value="HAMP"/>
    <property type="match status" value="1"/>
</dbReference>
<evidence type="ECO:0000256" key="5">
    <source>
        <dbReference type="SAM" id="Phobius"/>
    </source>
</evidence>
<feature type="domain" description="Methyl-accepting transducer" evidence="6">
    <location>
        <begin position="397"/>
        <end position="626"/>
    </location>
</feature>
<keyword evidence="4" id="KW-0807">Transducer</keyword>
<dbReference type="SMART" id="SM00304">
    <property type="entry name" value="HAMP"/>
    <property type="match status" value="1"/>
</dbReference>
<evidence type="ECO:0000259" key="7">
    <source>
        <dbReference type="PROSITE" id="PS50885"/>
    </source>
</evidence>
<dbReference type="KEGG" id="pais:PFX98_16390"/>
<dbReference type="CDD" id="cd11386">
    <property type="entry name" value="MCP_signal"/>
    <property type="match status" value="1"/>
</dbReference>
<proteinExistence type="inferred from homology"/>
<evidence type="ECO:0000256" key="4">
    <source>
        <dbReference type="PROSITE-ProRule" id="PRU00284"/>
    </source>
</evidence>
<feature type="transmembrane region" description="Helical" evidence="5">
    <location>
        <begin position="14"/>
        <end position="33"/>
    </location>
</feature>
<dbReference type="PROSITE" id="PS50111">
    <property type="entry name" value="CHEMOTAXIS_TRANSDUC_2"/>
    <property type="match status" value="1"/>
</dbReference>